<feature type="region of interest" description="Disordered" evidence="1">
    <location>
        <begin position="229"/>
        <end position="251"/>
    </location>
</feature>
<dbReference type="EMBL" id="JXNT01000007">
    <property type="protein sequence ID" value="ODM17712.1"/>
    <property type="molecule type" value="Genomic_DNA"/>
</dbReference>
<keyword evidence="2" id="KW-0472">Membrane</keyword>
<dbReference type="VEuPathDB" id="FungiDB:SI65_06500"/>
<feature type="region of interest" description="Disordered" evidence="1">
    <location>
        <begin position="1"/>
        <end position="143"/>
    </location>
</feature>
<feature type="transmembrane region" description="Helical" evidence="2">
    <location>
        <begin position="258"/>
        <end position="289"/>
    </location>
</feature>
<dbReference type="AlphaFoldDB" id="A0A1E3B9R5"/>
<keyword evidence="2" id="KW-0812">Transmembrane</keyword>
<dbReference type="STRING" id="573508.A0A1E3B9R5"/>
<evidence type="ECO:0000313" key="4">
    <source>
        <dbReference type="Proteomes" id="UP000094569"/>
    </source>
</evidence>
<evidence type="ECO:0000256" key="1">
    <source>
        <dbReference type="SAM" id="MobiDB-lite"/>
    </source>
</evidence>
<evidence type="ECO:0000256" key="2">
    <source>
        <dbReference type="SAM" id="Phobius"/>
    </source>
</evidence>
<gene>
    <name evidence="3" type="ORF">SI65_06500</name>
</gene>
<proteinExistence type="predicted"/>
<dbReference type="OrthoDB" id="5420214at2759"/>
<protein>
    <submittedName>
        <fullName evidence="3">Uncharacterized protein</fullName>
    </submittedName>
</protein>
<name>A0A1E3B9R5_ASPCR</name>
<keyword evidence="2" id="KW-1133">Transmembrane helix</keyword>
<dbReference type="Proteomes" id="UP000094569">
    <property type="component" value="Unassembled WGS sequence"/>
</dbReference>
<organism evidence="3 4">
    <name type="scientific">Aspergillus cristatus</name>
    <name type="common">Chinese Fuzhuan brick tea-fermentation fungus</name>
    <name type="synonym">Eurotium cristatum</name>
    <dbReference type="NCBI Taxonomy" id="573508"/>
    <lineage>
        <taxon>Eukaryota</taxon>
        <taxon>Fungi</taxon>
        <taxon>Dikarya</taxon>
        <taxon>Ascomycota</taxon>
        <taxon>Pezizomycotina</taxon>
        <taxon>Eurotiomycetes</taxon>
        <taxon>Eurotiomycetidae</taxon>
        <taxon>Eurotiales</taxon>
        <taxon>Aspergillaceae</taxon>
        <taxon>Aspergillus</taxon>
        <taxon>Aspergillus subgen. Aspergillus</taxon>
    </lineage>
</organism>
<sequence length="324" mass="35700">MRQPEMAHSPAYYHDNGQLMTTFLHDPRTPDITTTHAPAPPSPPAPAAAAHRLSGVSSVQEGPYHSYRHHYPHHSLSGSMDSQLEPPAPASSHPESGSVVTRESNSSKRKERARGSLSERSSYLSGERPSRTPKRPVYDDAPVPDDNQDALVMLFRLSIPVPIVAFATSLYTVFGLLFAILVSPLRLCPPTAYLKETSFRTQICDLLAPALHVHERLVGLKPSARRSSSQWVYDDDPDTSTSSPPPEDRSQTYSAGGLITVLLLSSFLSLALLLTVWIAASFWVFAMVLGNPDGTERKDDGRAAVLGVCRWWQIWLGKARRKSR</sequence>
<accession>A0A1E3B9R5</accession>
<evidence type="ECO:0000313" key="3">
    <source>
        <dbReference type="EMBL" id="ODM17712.1"/>
    </source>
</evidence>
<keyword evidence="4" id="KW-1185">Reference proteome</keyword>
<feature type="transmembrane region" description="Helical" evidence="2">
    <location>
        <begin position="163"/>
        <end position="185"/>
    </location>
</feature>
<reference evidence="3 4" key="1">
    <citation type="journal article" date="2016" name="BMC Genomics">
        <title>Comparative genomic and transcriptomic analyses of the Fuzhuan brick tea-fermentation fungus Aspergillus cristatus.</title>
        <authorList>
            <person name="Ge Y."/>
            <person name="Wang Y."/>
            <person name="Liu Y."/>
            <person name="Tan Y."/>
            <person name="Ren X."/>
            <person name="Zhang X."/>
            <person name="Hyde K.D."/>
            <person name="Liu Y."/>
            <person name="Liu Z."/>
        </authorList>
    </citation>
    <scope>NUCLEOTIDE SEQUENCE [LARGE SCALE GENOMIC DNA]</scope>
    <source>
        <strain evidence="3 4">GZAAS20.1005</strain>
    </source>
</reference>
<comment type="caution">
    <text evidence="3">The sequence shown here is derived from an EMBL/GenBank/DDBJ whole genome shotgun (WGS) entry which is preliminary data.</text>
</comment>